<protein>
    <submittedName>
        <fullName evidence="2">DUF1679 domain-containing protein</fullName>
    </submittedName>
</protein>
<evidence type="ECO:0000313" key="2">
    <source>
        <dbReference type="EMBL" id="RLQ93085.1"/>
    </source>
</evidence>
<feature type="domain" description="Aminoglycoside phosphotransferase" evidence="1">
    <location>
        <begin position="34"/>
        <end position="255"/>
    </location>
</feature>
<reference evidence="2 3" key="1">
    <citation type="submission" date="2018-10" db="EMBL/GenBank/DDBJ databases">
        <title>Falsibacillus sp. genome draft.</title>
        <authorList>
            <person name="Shi S."/>
        </authorList>
    </citation>
    <scope>NUCLEOTIDE SEQUENCE [LARGE SCALE GENOMIC DNA]</scope>
    <source>
        <strain evidence="2 3">GY 10110</strain>
    </source>
</reference>
<dbReference type="PANTHER" id="PTHR21310:SF42">
    <property type="entry name" value="BIFUNCTIONAL AAC_APH"/>
    <property type="match status" value="1"/>
</dbReference>
<dbReference type="Gene3D" id="3.90.1200.10">
    <property type="match status" value="1"/>
</dbReference>
<sequence>MPNIWDAEIVVSEALAKELIGEQFPRIAPVAARKMGEGFDNTIYEINESLIFRFPRREIAVELLCIEGKLLPAIGDSLSLPIPIPMFYGKPSMKYPWPFIGYAKVEGDVPRNLKREDHAKSGSLLGGFLKELHAFPIEKAIELDTPYDQLDRVNIRKRKERLMDHYKRIVDKGLWEEHEVLLQYLNELQPVGPGGKQVLCHGDLHINNILVGNDRRVSGIIDWGDVHIGHPAVDLSIAYSYLPKESREAFFEEYGSVEKEDKLLARFKAVYTSAVLLIYGEDVKDQGLMEAAKKSLAYSLE</sequence>
<dbReference type="InterPro" id="IPR002575">
    <property type="entry name" value="Aminoglycoside_PTrfase"/>
</dbReference>
<dbReference type="Proteomes" id="UP000276770">
    <property type="component" value="Unassembled WGS sequence"/>
</dbReference>
<dbReference type="Pfam" id="PF01636">
    <property type="entry name" value="APH"/>
    <property type="match status" value="1"/>
</dbReference>
<accession>A0A3L7JS35</accession>
<dbReference type="InterPro" id="IPR011009">
    <property type="entry name" value="Kinase-like_dom_sf"/>
</dbReference>
<dbReference type="Gene3D" id="3.30.200.20">
    <property type="entry name" value="Phosphorylase Kinase, domain 1"/>
    <property type="match status" value="1"/>
</dbReference>
<dbReference type="SUPFAM" id="SSF56112">
    <property type="entry name" value="Protein kinase-like (PK-like)"/>
    <property type="match status" value="1"/>
</dbReference>
<keyword evidence="3" id="KW-1185">Reference proteome</keyword>
<evidence type="ECO:0000313" key="3">
    <source>
        <dbReference type="Proteomes" id="UP000276770"/>
    </source>
</evidence>
<dbReference type="InterPro" id="IPR051678">
    <property type="entry name" value="AGP_Transferase"/>
</dbReference>
<dbReference type="EMBL" id="RCVZ01000017">
    <property type="protein sequence ID" value="RLQ93085.1"/>
    <property type="molecule type" value="Genomic_DNA"/>
</dbReference>
<gene>
    <name evidence="2" type="ORF">D9X91_18815</name>
</gene>
<proteinExistence type="predicted"/>
<dbReference type="PANTHER" id="PTHR21310">
    <property type="entry name" value="AMINOGLYCOSIDE PHOSPHOTRANSFERASE-RELATED-RELATED"/>
    <property type="match status" value="1"/>
</dbReference>
<comment type="caution">
    <text evidence="2">The sequence shown here is derived from an EMBL/GenBank/DDBJ whole genome shotgun (WGS) entry which is preliminary data.</text>
</comment>
<name>A0A3L7JS35_9BACI</name>
<dbReference type="RefSeq" id="WP_121682192.1">
    <property type="nucleotide sequence ID" value="NZ_RCVZ01000017.1"/>
</dbReference>
<dbReference type="AlphaFoldDB" id="A0A3L7JS35"/>
<evidence type="ECO:0000259" key="1">
    <source>
        <dbReference type="Pfam" id="PF01636"/>
    </source>
</evidence>
<dbReference type="OrthoDB" id="3806873at2"/>
<organism evidence="2 3">
    <name type="scientific">Falsibacillus albus</name>
    <dbReference type="NCBI Taxonomy" id="2478915"/>
    <lineage>
        <taxon>Bacteria</taxon>
        <taxon>Bacillati</taxon>
        <taxon>Bacillota</taxon>
        <taxon>Bacilli</taxon>
        <taxon>Bacillales</taxon>
        <taxon>Bacillaceae</taxon>
        <taxon>Falsibacillus</taxon>
    </lineage>
</organism>